<dbReference type="AlphaFoldDB" id="A0A0F9QTH1"/>
<accession>A0A0F9QTH1</accession>
<gene>
    <name evidence="2" type="ORF">LCGC14_0734970</name>
</gene>
<evidence type="ECO:0000256" key="1">
    <source>
        <dbReference type="SAM" id="MobiDB-lite"/>
    </source>
</evidence>
<comment type="caution">
    <text evidence="2">The sequence shown here is derived from an EMBL/GenBank/DDBJ whole genome shotgun (WGS) entry which is preliminary data.</text>
</comment>
<evidence type="ECO:0000313" key="2">
    <source>
        <dbReference type="EMBL" id="KKN40287.1"/>
    </source>
</evidence>
<organism evidence="2">
    <name type="scientific">marine sediment metagenome</name>
    <dbReference type="NCBI Taxonomy" id="412755"/>
    <lineage>
        <taxon>unclassified sequences</taxon>
        <taxon>metagenomes</taxon>
        <taxon>ecological metagenomes</taxon>
    </lineage>
</organism>
<sequence length="694" mass="76283">MTLKNASDAELWKLRDEIKKDFITRDTLWDNRREIRYRRMGPALEALPLNSRVKDTALMVYQTEMPNQEAHKRTKRLIANKPQYEVILLRSGGGLQTLAQELENGVKALGKWMSRGNPTFDWKLTQHQQGDGLGIIRVDFLPDHGQSLKDFDLDDIIAGDEDESIEGAAERNKARAAFRTARTKTENDGDAFKVVTDDALRAEFPPFRLIAVDPLNCYWHEDDDGIAVMVETGEKALNPLLEAFSDYGLRFDKDTGKIFIDEETTEAVGSRTYPALDTGSSRFSTTSNVSASVSYTEVRTRDNIFIMIEHPKLRKGSRRRGGRGVVFSFPNPFGPYTTGYALVPGDVTTDDDPAYKYQPVIEGVLSTAQALNVLMTARLSASIEEALAPAYVKVSSDQPMLPPDEEKTPEIGQENRAIPTIAGEIKRVETPNADIDKAEARLLSETELYQMAEAQEGGASSETSGHRLAIQVAQADIQMVPYQNVRARALEAIMKGIIYAIRKHGLPVYIPALPDGGRKGDKVRVAEPAKITPEMGDLPFDILVSLGAETPITKYAKWQALAQRMEQGTASYQTVVEQSDVEDPEEEIARVMEGRVLIQTMEQLTPMLVELALAAGKRRIDEMVNPEPESAPGAGDQLPLDLGIDPATGLAGGGGAPGQPQDQVRLPGLNMPVVQGTSDFGPRSPEGVEVLPRG</sequence>
<proteinExistence type="predicted"/>
<evidence type="ECO:0008006" key="3">
    <source>
        <dbReference type="Google" id="ProtNLM"/>
    </source>
</evidence>
<dbReference type="EMBL" id="LAZR01001713">
    <property type="protein sequence ID" value="KKN40287.1"/>
    <property type="molecule type" value="Genomic_DNA"/>
</dbReference>
<feature type="region of interest" description="Disordered" evidence="1">
    <location>
        <begin position="644"/>
        <end position="694"/>
    </location>
</feature>
<reference evidence="2" key="1">
    <citation type="journal article" date="2015" name="Nature">
        <title>Complex archaea that bridge the gap between prokaryotes and eukaryotes.</title>
        <authorList>
            <person name="Spang A."/>
            <person name="Saw J.H."/>
            <person name="Jorgensen S.L."/>
            <person name="Zaremba-Niedzwiedzka K."/>
            <person name="Martijn J."/>
            <person name="Lind A.E."/>
            <person name="van Eijk R."/>
            <person name="Schleper C."/>
            <person name="Guy L."/>
            <person name="Ettema T.J."/>
        </authorList>
    </citation>
    <scope>NUCLEOTIDE SEQUENCE</scope>
</reference>
<name>A0A0F9QTH1_9ZZZZ</name>
<protein>
    <recommendedName>
        <fullName evidence="3">Portal protein</fullName>
    </recommendedName>
</protein>